<dbReference type="SUPFAM" id="SSF47090">
    <property type="entry name" value="PGBD-like"/>
    <property type="match status" value="1"/>
</dbReference>
<dbReference type="InterPro" id="IPR009045">
    <property type="entry name" value="Zn_M74/Hedgehog-like"/>
</dbReference>
<dbReference type="Proteomes" id="UP000662818">
    <property type="component" value="Chromosome"/>
</dbReference>
<evidence type="ECO:0000313" key="5">
    <source>
        <dbReference type="EMBL" id="QSR25410.1"/>
    </source>
</evidence>
<dbReference type="InterPro" id="IPR036365">
    <property type="entry name" value="PGBD-like_sf"/>
</dbReference>
<sequence length="253" mass="27231">MRRTRRSWPATLVAALLLSLLPAGLVVTATAPAHADECYTWGRTLREGTSGSDVTQLQIRVAGWAGYDRGFAVDGQYGPATTTAVRNFQAAYGLTADGIAGSQTFSRIYALQDADCTPVHFAWSEVDDVCFGGFPTPVSGTTVAQVKANLIQVMWRAEALRHRLGDNPLRVTSAYRSAECNRRVGGATNSNHLYGRAIDLVPGSSATTMCGIALAARYVAFRELLGPGYPDHNDHIHLGIQSTKFWRAPSCGI</sequence>
<feature type="signal peptide" evidence="1">
    <location>
        <begin position="1"/>
        <end position="35"/>
    </location>
</feature>
<dbReference type="GO" id="GO:0009046">
    <property type="term" value="F:zinc D-Ala-D-Ala carboxypeptidase activity"/>
    <property type="evidence" value="ECO:0007669"/>
    <property type="project" value="UniProtKB-EC"/>
</dbReference>
<accession>A0A7Y9ZL01</accession>
<dbReference type="Pfam" id="PF08291">
    <property type="entry name" value="Peptidase_M15_3"/>
    <property type="match status" value="1"/>
</dbReference>
<keyword evidence="4" id="KW-0121">Carboxypeptidase</keyword>
<keyword evidence="4" id="KW-0378">Hydrolase</keyword>
<reference evidence="4 6" key="2">
    <citation type="submission" date="2020-07" db="EMBL/GenBank/DDBJ databases">
        <title>Sequencing the genomes of 1000 actinobacteria strains.</title>
        <authorList>
            <person name="Klenk H.-P."/>
        </authorList>
    </citation>
    <scope>NUCLEOTIDE SEQUENCE [LARGE SCALE GENOMIC DNA]</scope>
    <source>
        <strain evidence="4 6">DSM 15131</strain>
    </source>
</reference>
<dbReference type="RefSeq" id="WP_036548185.1">
    <property type="nucleotide sequence ID" value="NZ_CP022295.1"/>
</dbReference>
<dbReference type="SUPFAM" id="SSF55166">
    <property type="entry name" value="Hedgehog/DD-peptidase"/>
    <property type="match status" value="1"/>
</dbReference>
<dbReference type="EMBL" id="CP022295">
    <property type="protein sequence ID" value="QSR25410.1"/>
    <property type="molecule type" value="Genomic_DNA"/>
</dbReference>
<dbReference type="EC" id="3.4.17.14" evidence="4"/>
<gene>
    <name evidence="4" type="ORF">BJ993_003363</name>
    <name evidence="5" type="ORF">CFH99_07200</name>
</gene>
<dbReference type="Gene3D" id="3.30.1380.10">
    <property type="match status" value="1"/>
</dbReference>
<dbReference type="EMBL" id="JACBZM010000001">
    <property type="protein sequence ID" value="NYI46283.1"/>
    <property type="molecule type" value="Genomic_DNA"/>
</dbReference>
<evidence type="ECO:0000259" key="2">
    <source>
        <dbReference type="Pfam" id="PF01471"/>
    </source>
</evidence>
<evidence type="ECO:0000256" key="1">
    <source>
        <dbReference type="SAM" id="SignalP"/>
    </source>
</evidence>
<keyword evidence="7" id="KW-1185">Reference proteome</keyword>
<feature type="domain" description="Peptidase M15A C-terminal" evidence="3">
    <location>
        <begin position="147"/>
        <end position="238"/>
    </location>
</feature>
<protein>
    <submittedName>
        <fullName evidence="5">Peptidase M15</fullName>
    </submittedName>
    <submittedName>
        <fullName evidence="4">Zinc D-Ala-D-Ala carboxypeptidase</fullName>
        <ecNumber evidence="4">3.4.17.14</ecNumber>
    </submittedName>
</protein>
<dbReference type="InterPro" id="IPR036366">
    <property type="entry name" value="PGBDSf"/>
</dbReference>
<name>A0A7Y9ZL01_9ACTN</name>
<proteinExistence type="predicted"/>
<keyword evidence="4" id="KW-0645">Protease</keyword>
<keyword evidence="1" id="KW-0732">Signal</keyword>
<evidence type="ECO:0000313" key="7">
    <source>
        <dbReference type="Proteomes" id="UP000662818"/>
    </source>
</evidence>
<dbReference type="Gene3D" id="1.10.101.10">
    <property type="entry name" value="PGBD-like superfamily/PGBD"/>
    <property type="match status" value="1"/>
</dbReference>
<dbReference type="InterPro" id="IPR013230">
    <property type="entry name" value="Peptidase_M15A_C"/>
</dbReference>
<dbReference type="InterPro" id="IPR002477">
    <property type="entry name" value="Peptidoglycan-bd-like"/>
</dbReference>
<evidence type="ECO:0000313" key="6">
    <source>
        <dbReference type="Proteomes" id="UP000562045"/>
    </source>
</evidence>
<dbReference type="Pfam" id="PF01471">
    <property type="entry name" value="PG_binding_1"/>
    <property type="match status" value="1"/>
</dbReference>
<reference evidence="5 7" key="1">
    <citation type="submission" date="2017-06" db="EMBL/GenBank/DDBJ databases">
        <title>Complete Genome Sequence of the Soil Carbazole-Degrading Bacterium Nocardioides aromaticivorans IC177.</title>
        <authorList>
            <person name="Vejarano F."/>
            <person name="Suzuki-Minakuchi C."/>
            <person name="Ohtsubo Y."/>
            <person name="Tsuda M."/>
            <person name="Okada K."/>
            <person name="Nojiri H."/>
        </authorList>
    </citation>
    <scope>NUCLEOTIDE SEQUENCE [LARGE SCALE GENOMIC DNA]</scope>
    <source>
        <strain evidence="5 7">IC177</strain>
    </source>
</reference>
<feature type="chain" id="PRO_5044662552" evidence="1">
    <location>
        <begin position="36"/>
        <end position="253"/>
    </location>
</feature>
<evidence type="ECO:0000313" key="4">
    <source>
        <dbReference type="EMBL" id="NYI46283.1"/>
    </source>
</evidence>
<evidence type="ECO:0000259" key="3">
    <source>
        <dbReference type="Pfam" id="PF08291"/>
    </source>
</evidence>
<organism evidence="4 6">
    <name type="scientific">Nocardioides aromaticivorans</name>
    <dbReference type="NCBI Taxonomy" id="200618"/>
    <lineage>
        <taxon>Bacteria</taxon>
        <taxon>Bacillati</taxon>
        <taxon>Actinomycetota</taxon>
        <taxon>Actinomycetes</taxon>
        <taxon>Propionibacteriales</taxon>
        <taxon>Nocardioidaceae</taxon>
        <taxon>Nocardioides</taxon>
    </lineage>
</organism>
<feature type="domain" description="Peptidoglycan binding-like" evidence="2">
    <location>
        <begin position="50"/>
        <end position="107"/>
    </location>
</feature>
<dbReference type="Proteomes" id="UP000562045">
    <property type="component" value="Unassembled WGS sequence"/>
</dbReference>
<dbReference type="AlphaFoldDB" id="A0A7Y9ZL01"/>